<dbReference type="NCBIfam" id="TIGR00051">
    <property type="entry name" value="YbgC/FadM family acyl-CoA thioesterase"/>
    <property type="match status" value="1"/>
</dbReference>
<dbReference type="EMBL" id="JAGSRH010000014">
    <property type="protein sequence ID" value="MER5077408.1"/>
    <property type="molecule type" value="Genomic_DNA"/>
</dbReference>
<evidence type="ECO:0000256" key="2">
    <source>
        <dbReference type="ARBA" id="ARBA00022801"/>
    </source>
</evidence>
<dbReference type="GO" id="GO:0047617">
    <property type="term" value="F:fatty acyl-CoA hydrolase activity"/>
    <property type="evidence" value="ECO:0007669"/>
    <property type="project" value="TreeGrafter"/>
</dbReference>
<name>A0AAI9I2V9_PROST</name>
<evidence type="ECO:0000313" key="5">
    <source>
        <dbReference type="Proteomes" id="UP001495779"/>
    </source>
</evidence>
<proteinExistence type="inferred from homology"/>
<accession>A0AAI9I2V9</accession>
<comment type="similarity">
    <text evidence="1">Belongs to the 4-hydroxybenzoyl-CoA thioesterase family.</text>
</comment>
<dbReference type="SUPFAM" id="SSF54637">
    <property type="entry name" value="Thioesterase/thiol ester dehydrase-isomerase"/>
    <property type="match status" value="1"/>
</dbReference>
<dbReference type="EMBL" id="AAZDVE040000036">
    <property type="protein sequence ID" value="EMP9434433.1"/>
    <property type="molecule type" value="Genomic_DNA"/>
</dbReference>
<dbReference type="InterPro" id="IPR050563">
    <property type="entry name" value="4-hydroxybenzoyl-CoA_TE"/>
</dbReference>
<dbReference type="AlphaFoldDB" id="A0AAI9I2V9"/>
<dbReference type="PANTHER" id="PTHR31793">
    <property type="entry name" value="4-HYDROXYBENZOYL-COA THIOESTERASE FAMILY MEMBER"/>
    <property type="match status" value="1"/>
</dbReference>
<protein>
    <submittedName>
        <fullName evidence="3">Acyl-CoA thioesterase</fullName>
    </submittedName>
</protein>
<dbReference type="PANTHER" id="PTHR31793:SF24">
    <property type="entry name" value="LONG-CHAIN ACYL-COA THIOESTERASE FADM"/>
    <property type="match status" value="1"/>
</dbReference>
<sequence>MATQIKVRGYHIDVFQHVNNARYLEFYESDRWAWMEQHDFIGWALKKKLTMAAVNINVNYFHGAVIGDELVVTTRIEKIGARSAVCYQQIIRERQGKKEVVSDAMVTFVFIDLSLNKAISIDGELLEKLELLSQANAEAFVDA</sequence>
<dbReference type="Proteomes" id="UP001495779">
    <property type="component" value="Unassembled WGS sequence"/>
</dbReference>
<gene>
    <name evidence="3" type="ORF">JRA39_003541</name>
    <name evidence="4" type="ORF">KDV35_11160</name>
</gene>
<dbReference type="RefSeq" id="WP_154622401.1">
    <property type="nucleotide sequence ID" value="NZ_CP095443.1"/>
</dbReference>
<dbReference type="Gene3D" id="3.10.129.10">
    <property type="entry name" value="Hotdog Thioesterase"/>
    <property type="match status" value="1"/>
</dbReference>
<reference evidence="3" key="2">
    <citation type="submission" date="2024-02" db="EMBL/GenBank/DDBJ databases">
        <authorList>
            <consortium name="Clinical and Environmental Microbiology Branch: Whole genome sequencing antimicrobial resistance pathogens in the healthcare setting"/>
        </authorList>
    </citation>
    <scope>NUCLEOTIDE SEQUENCE</scope>
    <source>
        <strain evidence="3">2020GO-00142</strain>
    </source>
</reference>
<comment type="caution">
    <text evidence="3">The sequence shown here is derived from an EMBL/GenBank/DDBJ whole genome shotgun (WGS) entry which is preliminary data.</text>
</comment>
<evidence type="ECO:0000313" key="4">
    <source>
        <dbReference type="EMBL" id="MER5077408.1"/>
    </source>
</evidence>
<evidence type="ECO:0000313" key="3">
    <source>
        <dbReference type="EMBL" id="EMP9434433.1"/>
    </source>
</evidence>
<keyword evidence="2" id="KW-0378">Hydrolase</keyword>
<dbReference type="Pfam" id="PF13279">
    <property type="entry name" value="4HBT_2"/>
    <property type="match status" value="1"/>
</dbReference>
<organism evidence="3">
    <name type="scientific">Providencia stuartii</name>
    <dbReference type="NCBI Taxonomy" id="588"/>
    <lineage>
        <taxon>Bacteria</taxon>
        <taxon>Pseudomonadati</taxon>
        <taxon>Pseudomonadota</taxon>
        <taxon>Gammaproteobacteria</taxon>
        <taxon>Enterobacterales</taxon>
        <taxon>Morganellaceae</taxon>
        <taxon>Providencia</taxon>
    </lineage>
</organism>
<dbReference type="InterPro" id="IPR006684">
    <property type="entry name" value="YbgC/YbaW"/>
</dbReference>
<dbReference type="CDD" id="cd00586">
    <property type="entry name" value="4HBT"/>
    <property type="match status" value="1"/>
</dbReference>
<reference evidence="4 5" key="1">
    <citation type="submission" date="2021-04" db="EMBL/GenBank/DDBJ databases">
        <title>Determining the burden of carbapenem-resistant Enterobacterales from a tertiary public heath setting in Bangladesh: a clinical, epidemiological, and molecular study.</title>
        <authorList>
            <person name="Farzana R."/>
            <person name="Walsh T.R."/>
        </authorList>
    </citation>
    <scope>NUCLEOTIDE SEQUENCE [LARGE SCALE GENOMIC DNA]</scope>
    <source>
        <strain evidence="4">Dmpro_s316</strain>
        <strain evidence="5">dmpro_s316</strain>
    </source>
</reference>
<evidence type="ECO:0000256" key="1">
    <source>
        <dbReference type="ARBA" id="ARBA00005953"/>
    </source>
</evidence>
<dbReference type="InterPro" id="IPR029069">
    <property type="entry name" value="HotDog_dom_sf"/>
</dbReference>